<dbReference type="InterPro" id="IPR012337">
    <property type="entry name" value="RNaseH-like_sf"/>
</dbReference>
<evidence type="ECO:0000259" key="2">
    <source>
        <dbReference type="PROSITE" id="PS50994"/>
    </source>
</evidence>
<sequence length="349" mass="40676">MENFKDIVWNANTKILTDSKNITHLTDGVNTRVKRWKILLSEYNYELVHVKGKDNGGADQLSRNLKIIETNKKNKSKEISDEEFIIELHERLLHPGPERTYQTIQNISNKPITKKIVKEILSKCKKCQRVKKTNIKYGQISGFLHSNVLYQDIAIDIYGPIGYEITGFEDKQYIVAIIDRCSRICELVVSRNITSKRICDIIENNWIREYGEPSTILSDCGTQFSSDEFLEFCTSRSIQHIKTAPYNPSSNGIVERLNKFIGLGLRMIETGTLEEKIKQIQIAYNNTYHTVIQAIPKQVYDVWRKRNSNYEAYEEIMQKINEKAIKKAKKNNQMTNAKRKQHEYKEDEE</sequence>
<dbReference type="GO" id="GO:0005634">
    <property type="term" value="C:nucleus"/>
    <property type="evidence" value="ECO:0007669"/>
    <property type="project" value="UniProtKB-ARBA"/>
</dbReference>
<comment type="caution">
    <text evidence="3">The sequence shown here is derived from an EMBL/GenBank/DDBJ whole genome shotgun (WGS) entry which is preliminary data.</text>
</comment>
<dbReference type="OrthoDB" id="2186513at2759"/>
<dbReference type="SUPFAM" id="SSF53098">
    <property type="entry name" value="Ribonuclease H-like"/>
    <property type="match status" value="1"/>
</dbReference>
<name>A0A0R0M077_9MICR</name>
<dbReference type="VEuPathDB" id="MicrosporidiaDB:M153_66890001048"/>
<evidence type="ECO:0000313" key="3">
    <source>
        <dbReference type="EMBL" id="KRH92385.1"/>
    </source>
</evidence>
<dbReference type="InterPro" id="IPR036397">
    <property type="entry name" value="RNaseH_sf"/>
</dbReference>
<dbReference type="Proteomes" id="UP000051530">
    <property type="component" value="Unassembled WGS sequence"/>
</dbReference>
<dbReference type="Gene3D" id="3.30.420.10">
    <property type="entry name" value="Ribonuclease H-like superfamily/Ribonuclease H"/>
    <property type="match status" value="1"/>
</dbReference>
<dbReference type="InterPro" id="IPR041588">
    <property type="entry name" value="Integrase_H2C2"/>
</dbReference>
<accession>A0A0R0M077</accession>
<evidence type="ECO:0000256" key="1">
    <source>
        <dbReference type="SAM" id="MobiDB-lite"/>
    </source>
</evidence>
<dbReference type="PROSITE" id="PS50994">
    <property type="entry name" value="INTEGRASE"/>
    <property type="match status" value="1"/>
</dbReference>
<feature type="non-terminal residue" evidence="3">
    <location>
        <position position="349"/>
    </location>
</feature>
<dbReference type="PANTHER" id="PTHR37984">
    <property type="entry name" value="PROTEIN CBG26694"/>
    <property type="match status" value="1"/>
</dbReference>
<evidence type="ECO:0000313" key="4">
    <source>
        <dbReference type="Proteomes" id="UP000051530"/>
    </source>
</evidence>
<dbReference type="PANTHER" id="PTHR37984:SF5">
    <property type="entry name" value="PROTEIN NYNRIN-LIKE"/>
    <property type="match status" value="1"/>
</dbReference>
<dbReference type="Pfam" id="PF17921">
    <property type="entry name" value="Integrase_H2C2"/>
    <property type="match status" value="1"/>
</dbReference>
<feature type="domain" description="Integrase catalytic" evidence="2">
    <location>
        <begin position="141"/>
        <end position="304"/>
    </location>
</feature>
<dbReference type="EMBL" id="LGUB01000966">
    <property type="protein sequence ID" value="KRH92385.1"/>
    <property type="molecule type" value="Genomic_DNA"/>
</dbReference>
<dbReference type="GO" id="GO:0003676">
    <property type="term" value="F:nucleic acid binding"/>
    <property type="evidence" value="ECO:0007669"/>
    <property type="project" value="InterPro"/>
</dbReference>
<dbReference type="Pfam" id="PF00665">
    <property type="entry name" value="rve"/>
    <property type="match status" value="1"/>
</dbReference>
<dbReference type="Gene3D" id="1.10.340.70">
    <property type="match status" value="1"/>
</dbReference>
<dbReference type="AlphaFoldDB" id="A0A0R0M077"/>
<proteinExistence type="predicted"/>
<dbReference type="InterPro" id="IPR001584">
    <property type="entry name" value="Integrase_cat-core"/>
</dbReference>
<protein>
    <submittedName>
        <fullName evidence="3">Putative transposable element</fullName>
    </submittedName>
</protein>
<feature type="region of interest" description="Disordered" evidence="1">
    <location>
        <begin position="327"/>
        <end position="349"/>
    </location>
</feature>
<reference evidence="3 4" key="1">
    <citation type="submission" date="2015-07" db="EMBL/GenBank/DDBJ databases">
        <title>The genome of Pseudoloma neurophilia, a relevant intracellular parasite of the zebrafish.</title>
        <authorList>
            <person name="Ndikumana S."/>
            <person name="Pelin A."/>
            <person name="Sanders J."/>
            <person name="Corradi N."/>
        </authorList>
    </citation>
    <scope>NUCLEOTIDE SEQUENCE [LARGE SCALE GENOMIC DNA]</scope>
    <source>
        <strain evidence="3 4">MK1</strain>
    </source>
</reference>
<dbReference type="GO" id="GO:0015074">
    <property type="term" value="P:DNA integration"/>
    <property type="evidence" value="ECO:0007669"/>
    <property type="project" value="InterPro"/>
</dbReference>
<gene>
    <name evidence="3" type="ORF">M153_66890001048</name>
</gene>
<organism evidence="3 4">
    <name type="scientific">Pseudoloma neurophilia</name>
    <dbReference type="NCBI Taxonomy" id="146866"/>
    <lineage>
        <taxon>Eukaryota</taxon>
        <taxon>Fungi</taxon>
        <taxon>Fungi incertae sedis</taxon>
        <taxon>Microsporidia</taxon>
        <taxon>Pseudoloma</taxon>
    </lineage>
</organism>
<dbReference type="InterPro" id="IPR050951">
    <property type="entry name" value="Retrovirus_Pol_polyprotein"/>
</dbReference>
<keyword evidence="4" id="KW-1185">Reference proteome</keyword>